<dbReference type="Proteomes" id="UP000199306">
    <property type="component" value="Unassembled WGS sequence"/>
</dbReference>
<keyword evidence="4" id="KW-1185">Reference proteome</keyword>
<accession>A0A1I5Y695</accession>
<dbReference type="PANTHER" id="PTHR30160:SF1">
    <property type="entry name" value="LIPOPOLYSACCHARIDE 1,2-N-ACETYLGLUCOSAMINETRANSFERASE-RELATED"/>
    <property type="match status" value="1"/>
</dbReference>
<dbReference type="Pfam" id="PF01075">
    <property type="entry name" value="Glyco_transf_9"/>
    <property type="match status" value="1"/>
</dbReference>
<dbReference type="STRING" id="1079859.SAMN04515674_11747"/>
<dbReference type="AlphaFoldDB" id="A0A1I5Y695"/>
<dbReference type="InterPro" id="IPR002201">
    <property type="entry name" value="Glyco_trans_9"/>
</dbReference>
<name>A0A1I5Y695_9BACT</name>
<reference evidence="3 4" key="1">
    <citation type="submission" date="2016-10" db="EMBL/GenBank/DDBJ databases">
        <authorList>
            <person name="de Groot N.N."/>
        </authorList>
    </citation>
    <scope>NUCLEOTIDE SEQUENCE [LARGE SCALE GENOMIC DNA]</scope>
    <source>
        <strain evidence="4">E92,LMG 26720,CCM 7988</strain>
    </source>
</reference>
<organism evidence="3 4">
    <name type="scientific">Pseudarcicella hirudinis</name>
    <dbReference type="NCBI Taxonomy" id="1079859"/>
    <lineage>
        <taxon>Bacteria</taxon>
        <taxon>Pseudomonadati</taxon>
        <taxon>Bacteroidota</taxon>
        <taxon>Cytophagia</taxon>
        <taxon>Cytophagales</taxon>
        <taxon>Flectobacillaceae</taxon>
        <taxon>Pseudarcicella</taxon>
    </lineage>
</organism>
<dbReference type="PANTHER" id="PTHR30160">
    <property type="entry name" value="TETRAACYLDISACCHARIDE 4'-KINASE-RELATED"/>
    <property type="match status" value="1"/>
</dbReference>
<dbReference type="GO" id="GO:0008713">
    <property type="term" value="F:ADP-heptose-lipopolysaccharide heptosyltransferase activity"/>
    <property type="evidence" value="ECO:0007669"/>
    <property type="project" value="TreeGrafter"/>
</dbReference>
<evidence type="ECO:0000256" key="1">
    <source>
        <dbReference type="ARBA" id="ARBA00022676"/>
    </source>
</evidence>
<dbReference type="RefSeq" id="WP_092019306.1">
    <property type="nucleotide sequence ID" value="NZ_FOXH01000017.1"/>
</dbReference>
<sequence>MKTLKNIKIWSNRIQKIWDAVSTFTIFQIQKSNFKLQKLSNPRQERVGILLAEQFGDIVACEPIGREIRRRHPNAVIYWIVRSPFQEVLISNPAIDKILIEKNVLHSVLIQKSSIFDNLYNLHLSNRTFKLFNRFQPFRLINPVADHLGINIENYFNFGNILEVFSLLGGLEKINEAPKIYIPETVKHKIETLKKPSKYIVVHCHSNYPPKDWQIHHWEHLINNLIEYFDYEVVEIGLKSNLTIHSDHYHNFCGKFSLLETAEIIRHAAAFIGIDSGPAHFANAVDTFGFILLGKLNTFDGYMPYSGKYETQENAQLIIKKGQPCSQLTFEEVWLPISERLKTFQ</sequence>
<dbReference type="InterPro" id="IPR051199">
    <property type="entry name" value="LPS_LOS_Heptosyltrfase"/>
</dbReference>
<keyword evidence="1" id="KW-0328">Glycosyltransferase</keyword>
<keyword evidence="2 3" id="KW-0808">Transferase</keyword>
<proteinExistence type="predicted"/>
<dbReference type="GO" id="GO:0009244">
    <property type="term" value="P:lipopolysaccharide core region biosynthetic process"/>
    <property type="evidence" value="ECO:0007669"/>
    <property type="project" value="TreeGrafter"/>
</dbReference>
<evidence type="ECO:0000313" key="4">
    <source>
        <dbReference type="Proteomes" id="UP000199306"/>
    </source>
</evidence>
<evidence type="ECO:0000313" key="3">
    <source>
        <dbReference type="EMBL" id="SFQ39761.1"/>
    </source>
</evidence>
<dbReference type="Gene3D" id="3.40.50.2000">
    <property type="entry name" value="Glycogen Phosphorylase B"/>
    <property type="match status" value="2"/>
</dbReference>
<dbReference type="EMBL" id="FOXH01000017">
    <property type="protein sequence ID" value="SFQ39761.1"/>
    <property type="molecule type" value="Genomic_DNA"/>
</dbReference>
<dbReference type="CDD" id="cd03789">
    <property type="entry name" value="GT9_LPS_heptosyltransferase"/>
    <property type="match status" value="1"/>
</dbReference>
<dbReference type="GO" id="GO:0005829">
    <property type="term" value="C:cytosol"/>
    <property type="evidence" value="ECO:0007669"/>
    <property type="project" value="TreeGrafter"/>
</dbReference>
<gene>
    <name evidence="3" type="ORF">SAMN04515674_11747</name>
</gene>
<dbReference type="SUPFAM" id="SSF53756">
    <property type="entry name" value="UDP-Glycosyltransferase/glycogen phosphorylase"/>
    <property type="match status" value="1"/>
</dbReference>
<dbReference type="OrthoDB" id="642366at2"/>
<evidence type="ECO:0000256" key="2">
    <source>
        <dbReference type="ARBA" id="ARBA00022679"/>
    </source>
</evidence>
<protein>
    <submittedName>
        <fullName evidence="3">Heptosyltransferase-3</fullName>
    </submittedName>
</protein>